<dbReference type="Pfam" id="PF04138">
    <property type="entry name" value="GtrA_DPMS_TM"/>
    <property type="match status" value="1"/>
</dbReference>
<dbReference type="InterPro" id="IPR007267">
    <property type="entry name" value="GtrA_DPMS_TM"/>
</dbReference>
<feature type="transmembrane region" description="Helical" evidence="6">
    <location>
        <begin position="68"/>
        <end position="87"/>
    </location>
</feature>
<name>A0A5E7YM91_9SPHN</name>
<evidence type="ECO:0000256" key="3">
    <source>
        <dbReference type="ARBA" id="ARBA00022692"/>
    </source>
</evidence>
<gene>
    <name evidence="8" type="ORF">SPHINGO391_390112</name>
</gene>
<evidence type="ECO:0000256" key="6">
    <source>
        <dbReference type="SAM" id="Phobius"/>
    </source>
</evidence>
<comment type="similarity">
    <text evidence="2">Belongs to the GtrA family.</text>
</comment>
<dbReference type="PANTHER" id="PTHR38459:SF1">
    <property type="entry name" value="PROPHAGE BACTOPRENOL-LINKED GLUCOSE TRANSLOCASE HOMOLOG"/>
    <property type="match status" value="1"/>
</dbReference>
<proteinExistence type="inferred from homology"/>
<evidence type="ECO:0000259" key="7">
    <source>
        <dbReference type="Pfam" id="PF04138"/>
    </source>
</evidence>
<feature type="domain" description="GtrA/DPMS transmembrane" evidence="7">
    <location>
        <begin position="70"/>
        <end position="188"/>
    </location>
</feature>
<feature type="transmembrane region" description="Helical" evidence="6">
    <location>
        <begin position="99"/>
        <end position="117"/>
    </location>
</feature>
<evidence type="ECO:0000313" key="9">
    <source>
        <dbReference type="Proteomes" id="UP000326857"/>
    </source>
</evidence>
<dbReference type="PANTHER" id="PTHR38459">
    <property type="entry name" value="PROPHAGE BACTOPRENOL-LINKED GLUCOSE TRANSLOCASE HOMOLOG"/>
    <property type="match status" value="1"/>
</dbReference>
<keyword evidence="4 6" id="KW-1133">Transmembrane helix</keyword>
<dbReference type="GO" id="GO:0000271">
    <property type="term" value="P:polysaccharide biosynthetic process"/>
    <property type="evidence" value="ECO:0007669"/>
    <property type="project" value="InterPro"/>
</dbReference>
<protein>
    <submittedName>
        <fullName evidence="8">Flippase GtrA (Transmembrane translocase of bactoprenol-linked glucose) (Modular protein)</fullName>
    </submittedName>
</protein>
<feature type="transmembrane region" description="Helical" evidence="6">
    <location>
        <begin position="138"/>
        <end position="162"/>
    </location>
</feature>
<dbReference type="InterPro" id="IPR051401">
    <property type="entry name" value="GtrA_CellWall_Glycosyl"/>
</dbReference>
<comment type="subcellular location">
    <subcellularLocation>
        <location evidence="1">Membrane</location>
        <topology evidence="1">Multi-pass membrane protein</topology>
    </subcellularLocation>
</comment>
<evidence type="ECO:0000256" key="4">
    <source>
        <dbReference type="ARBA" id="ARBA00022989"/>
    </source>
</evidence>
<sequence length="189" mass="21005">MPIECVEQRIPPRWCLIQNAFLRPARTLDARAYLKRRSIAVLVKNKAGMQAIWRQVEQMRASGVLGQLVRFGIAGGLSSLVYSLVYLPLTAYVFPPRQAVAAVPFAFVVAVVVGFFLHSRWSFKGHAKEPGAGRHIKFVIVQGAGLALNALITWIGTALFHLHPWIPLIPAVLLAAILSFVLNRLWVFN</sequence>
<dbReference type="Proteomes" id="UP000326857">
    <property type="component" value="Unassembled WGS sequence"/>
</dbReference>
<accession>A0A5E7YM91</accession>
<evidence type="ECO:0000256" key="1">
    <source>
        <dbReference type="ARBA" id="ARBA00004141"/>
    </source>
</evidence>
<dbReference type="GO" id="GO:0005886">
    <property type="term" value="C:plasma membrane"/>
    <property type="evidence" value="ECO:0007669"/>
    <property type="project" value="TreeGrafter"/>
</dbReference>
<dbReference type="EMBL" id="CABVLI010000033">
    <property type="protein sequence ID" value="VVT07910.1"/>
    <property type="molecule type" value="Genomic_DNA"/>
</dbReference>
<organism evidence="8 9">
    <name type="scientific">Sphingomonas aurantiaca</name>
    <dbReference type="NCBI Taxonomy" id="185949"/>
    <lineage>
        <taxon>Bacteria</taxon>
        <taxon>Pseudomonadati</taxon>
        <taxon>Pseudomonadota</taxon>
        <taxon>Alphaproteobacteria</taxon>
        <taxon>Sphingomonadales</taxon>
        <taxon>Sphingomonadaceae</taxon>
        <taxon>Sphingomonas</taxon>
    </lineage>
</organism>
<dbReference type="AlphaFoldDB" id="A0A5E7YM91"/>
<keyword evidence="3 6" id="KW-0812">Transmembrane</keyword>
<feature type="transmembrane region" description="Helical" evidence="6">
    <location>
        <begin position="168"/>
        <end position="187"/>
    </location>
</feature>
<evidence type="ECO:0000256" key="5">
    <source>
        <dbReference type="ARBA" id="ARBA00023136"/>
    </source>
</evidence>
<keyword evidence="5 6" id="KW-0472">Membrane</keyword>
<reference evidence="8 9" key="1">
    <citation type="submission" date="2019-09" db="EMBL/GenBank/DDBJ databases">
        <authorList>
            <person name="Dittami M. S."/>
        </authorList>
    </citation>
    <scope>NUCLEOTIDE SEQUENCE [LARGE SCALE GENOMIC DNA]</scope>
    <source>
        <strain evidence="8">SPHINGO391</strain>
    </source>
</reference>
<evidence type="ECO:0000256" key="2">
    <source>
        <dbReference type="ARBA" id="ARBA00009399"/>
    </source>
</evidence>
<evidence type="ECO:0000313" key="8">
    <source>
        <dbReference type="EMBL" id="VVT07910.1"/>
    </source>
</evidence>